<gene>
    <name evidence="8" type="ORF">COV72_08275</name>
</gene>
<dbReference type="Pfam" id="PF00072">
    <property type="entry name" value="Response_reg"/>
    <property type="match status" value="1"/>
</dbReference>
<dbReference type="SUPFAM" id="SSF52172">
    <property type="entry name" value="CheY-like"/>
    <property type="match status" value="1"/>
</dbReference>
<evidence type="ECO:0000256" key="5">
    <source>
        <dbReference type="ARBA" id="ARBA00023163"/>
    </source>
</evidence>
<dbReference type="EMBL" id="PCWA01000107">
    <property type="protein sequence ID" value="PIQ88446.1"/>
    <property type="molecule type" value="Genomic_DNA"/>
</dbReference>
<proteinExistence type="predicted"/>
<dbReference type="GO" id="GO:0000160">
    <property type="term" value="P:phosphorelay signal transduction system"/>
    <property type="evidence" value="ECO:0007669"/>
    <property type="project" value="UniProtKB-KW"/>
</dbReference>
<evidence type="ECO:0000313" key="8">
    <source>
        <dbReference type="EMBL" id="PIQ88446.1"/>
    </source>
</evidence>
<dbReference type="InterPro" id="IPR050595">
    <property type="entry name" value="Bact_response_regulator"/>
</dbReference>
<name>A0A2H0LVR0_9BACT</name>
<evidence type="ECO:0000256" key="1">
    <source>
        <dbReference type="ARBA" id="ARBA00022553"/>
    </source>
</evidence>
<comment type="caution">
    <text evidence="8">The sequence shown here is derived from an EMBL/GenBank/DDBJ whole genome shotgun (WGS) entry which is preliminary data.</text>
</comment>
<dbReference type="PANTHER" id="PTHR44591">
    <property type="entry name" value="STRESS RESPONSE REGULATOR PROTEIN 1"/>
    <property type="match status" value="1"/>
</dbReference>
<evidence type="ECO:0000313" key="9">
    <source>
        <dbReference type="Proteomes" id="UP000229641"/>
    </source>
</evidence>
<dbReference type="Gene3D" id="3.40.50.2300">
    <property type="match status" value="1"/>
</dbReference>
<sequence length="125" mass="14195">MTDKKRILIVEDEKAMVDMLTIRLAKDGNYEIISAYDGQEGLQMAQKQNPDLIILDLMLPKLDGYKVCRMLKFSDIHKNIPIIIYSARTQEHDKKLAQECGADAYIPKTLGQSVLVDKIKKILSS</sequence>
<keyword evidence="1 6" id="KW-0597">Phosphoprotein</keyword>
<evidence type="ECO:0000259" key="7">
    <source>
        <dbReference type="PROSITE" id="PS50110"/>
    </source>
</evidence>
<dbReference type="AlphaFoldDB" id="A0A2H0LVR0"/>
<dbReference type="SMART" id="SM00448">
    <property type="entry name" value="REC"/>
    <property type="match status" value="1"/>
</dbReference>
<accession>A0A2H0LVR0</accession>
<dbReference type="GO" id="GO:0003677">
    <property type="term" value="F:DNA binding"/>
    <property type="evidence" value="ECO:0007669"/>
    <property type="project" value="UniProtKB-KW"/>
</dbReference>
<dbReference type="FunFam" id="3.40.50.2300:FF:000001">
    <property type="entry name" value="DNA-binding response regulator PhoB"/>
    <property type="match status" value="1"/>
</dbReference>
<evidence type="ECO:0000256" key="3">
    <source>
        <dbReference type="ARBA" id="ARBA00023015"/>
    </source>
</evidence>
<evidence type="ECO:0000256" key="6">
    <source>
        <dbReference type="PROSITE-ProRule" id="PRU00169"/>
    </source>
</evidence>
<evidence type="ECO:0000256" key="2">
    <source>
        <dbReference type="ARBA" id="ARBA00023012"/>
    </source>
</evidence>
<keyword evidence="5" id="KW-0804">Transcription</keyword>
<evidence type="ECO:0000256" key="4">
    <source>
        <dbReference type="ARBA" id="ARBA00023125"/>
    </source>
</evidence>
<dbReference type="PANTHER" id="PTHR44591:SF3">
    <property type="entry name" value="RESPONSE REGULATORY DOMAIN-CONTAINING PROTEIN"/>
    <property type="match status" value="1"/>
</dbReference>
<feature type="modified residue" description="4-aspartylphosphate" evidence="6">
    <location>
        <position position="56"/>
    </location>
</feature>
<dbReference type="InterPro" id="IPR001789">
    <property type="entry name" value="Sig_transdc_resp-reg_receiver"/>
</dbReference>
<keyword evidence="3" id="KW-0805">Transcription regulation</keyword>
<organism evidence="8 9">
    <name type="scientific">Candidatus Ghiorseimicrobium undicola</name>
    <dbReference type="NCBI Taxonomy" id="1974746"/>
    <lineage>
        <taxon>Bacteria</taxon>
        <taxon>Pseudomonadati</taxon>
        <taxon>Candidatus Omnitrophota</taxon>
        <taxon>Candidatus Ghiorseimicrobium</taxon>
    </lineage>
</organism>
<keyword evidence="2" id="KW-0902">Two-component regulatory system</keyword>
<dbReference type="InterPro" id="IPR011006">
    <property type="entry name" value="CheY-like_superfamily"/>
</dbReference>
<dbReference type="CDD" id="cd17574">
    <property type="entry name" value="REC_OmpR"/>
    <property type="match status" value="1"/>
</dbReference>
<keyword evidence="4" id="KW-0238">DNA-binding</keyword>
<protein>
    <submittedName>
        <fullName evidence="8">Two-component system response regulator</fullName>
    </submittedName>
</protein>
<reference evidence="8 9" key="1">
    <citation type="submission" date="2017-09" db="EMBL/GenBank/DDBJ databases">
        <title>Depth-based differentiation of microbial function through sediment-hosted aquifers and enrichment of novel symbionts in the deep terrestrial subsurface.</title>
        <authorList>
            <person name="Probst A.J."/>
            <person name="Ladd B."/>
            <person name="Jarett J.K."/>
            <person name="Geller-Mcgrath D.E."/>
            <person name="Sieber C.M."/>
            <person name="Emerson J.B."/>
            <person name="Anantharaman K."/>
            <person name="Thomas B.C."/>
            <person name="Malmstrom R."/>
            <person name="Stieglmeier M."/>
            <person name="Klingl A."/>
            <person name="Woyke T."/>
            <person name="Ryan C.M."/>
            <person name="Banfield J.F."/>
        </authorList>
    </citation>
    <scope>NUCLEOTIDE SEQUENCE [LARGE SCALE GENOMIC DNA]</scope>
    <source>
        <strain evidence="8">CG11_big_fil_rev_8_21_14_0_20_42_13</strain>
    </source>
</reference>
<feature type="domain" description="Response regulatory" evidence="7">
    <location>
        <begin position="6"/>
        <end position="123"/>
    </location>
</feature>
<dbReference type="Proteomes" id="UP000229641">
    <property type="component" value="Unassembled WGS sequence"/>
</dbReference>
<dbReference type="PROSITE" id="PS50110">
    <property type="entry name" value="RESPONSE_REGULATORY"/>
    <property type="match status" value="1"/>
</dbReference>